<accession>G3IJ74</accession>
<protein>
    <submittedName>
        <fullName evidence="1">Uncharacterized protein</fullName>
    </submittedName>
</protein>
<dbReference type="EMBL" id="JH003219">
    <property type="protein sequence ID" value="EGW12469.1"/>
    <property type="molecule type" value="Genomic_DNA"/>
</dbReference>
<proteinExistence type="predicted"/>
<evidence type="ECO:0000313" key="1">
    <source>
        <dbReference type="EMBL" id="EGW12469.1"/>
    </source>
</evidence>
<evidence type="ECO:0000313" key="2">
    <source>
        <dbReference type="Proteomes" id="UP000001075"/>
    </source>
</evidence>
<sequence length="56" mass="5885">MRAPAAPGGQKKASDSLKPKLEVVLSCHVVLIKSRSFGTAVNALPLSCLSSPDFNF</sequence>
<dbReference type="AlphaFoldDB" id="G3IJ74"/>
<gene>
    <name evidence="1" type="ORF">I79_023906</name>
</gene>
<dbReference type="Proteomes" id="UP000001075">
    <property type="component" value="Unassembled WGS sequence"/>
</dbReference>
<name>G3IJ74_CRIGR</name>
<dbReference type="InParanoid" id="G3IJ74"/>
<reference evidence="2" key="1">
    <citation type="journal article" date="2011" name="Nat. Biotechnol.">
        <title>The genomic sequence of the Chinese hamster ovary (CHO)-K1 cell line.</title>
        <authorList>
            <person name="Xu X."/>
            <person name="Nagarajan H."/>
            <person name="Lewis N.E."/>
            <person name="Pan S."/>
            <person name="Cai Z."/>
            <person name="Liu X."/>
            <person name="Chen W."/>
            <person name="Xie M."/>
            <person name="Wang W."/>
            <person name="Hammond S."/>
            <person name="Andersen M.R."/>
            <person name="Neff N."/>
            <person name="Passarelli B."/>
            <person name="Koh W."/>
            <person name="Fan H.C."/>
            <person name="Wang J."/>
            <person name="Gui Y."/>
            <person name="Lee K.H."/>
            <person name="Betenbaugh M.J."/>
            <person name="Quake S.R."/>
            <person name="Famili I."/>
            <person name="Palsson B.O."/>
            <person name="Wang J."/>
        </authorList>
    </citation>
    <scope>NUCLEOTIDE SEQUENCE [LARGE SCALE GENOMIC DNA]</scope>
    <source>
        <strain evidence="2">CHO K1 cell line</strain>
    </source>
</reference>
<organism evidence="1 2">
    <name type="scientific">Cricetulus griseus</name>
    <name type="common">Chinese hamster</name>
    <name type="synonym">Cricetulus barabensis griseus</name>
    <dbReference type="NCBI Taxonomy" id="10029"/>
    <lineage>
        <taxon>Eukaryota</taxon>
        <taxon>Metazoa</taxon>
        <taxon>Chordata</taxon>
        <taxon>Craniata</taxon>
        <taxon>Vertebrata</taxon>
        <taxon>Euteleostomi</taxon>
        <taxon>Mammalia</taxon>
        <taxon>Eutheria</taxon>
        <taxon>Euarchontoglires</taxon>
        <taxon>Glires</taxon>
        <taxon>Rodentia</taxon>
        <taxon>Myomorpha</taxon>
        <taxon>Muroidea</taxon>
        <taxon>Cricetidae</taxon>
        <taxon>Cricetinae</taxon>
        <taxon>Cricetulus</taxon>
    </lineage>
</organism>